<dbReference type="InterPro" id="IPR020806">
    <property type="entry name" value="PKS_PP-bd"/>
</dbReference>
<dbReference type="CDD" id="cd19544">
    <property type="entry name" value="E-C_NRPS"/>
    <property type="match status" value="1"/>
</dbReference>
<dbReference type="Pfam" id="PF00975">
    <property type="entry name" value="Thioesterase"/>
    <property type="match status" value="1"/>
</dbReference>
<dbReference type="NCBIfam" id="NF003417">
    <property type="entry name" value="PRK04813.1"/>
    <property type="match status" value="2"/>
</dbReference>
<name>A0ABZ2PX06_9BURK</name>
<dbReference type="Gene3D" id="3.40.50.12230">
    <property type="match status" value="1"/>
</dbReference>
<dbReference type="SUPFAM" id="SSF53474">
    <property type="entry name" value="alpha/beta-Hydrolases"/>
    <property type="match status" value="1"/>
</dbReference>
<dbReference type="SMART" id="SM00823">
    <property type="entry name" value="PKS_PP"/>
    <property type="match status" value="2"/>
</dbReference>
<dbReference type="InterPro" id="IPR029058">
    <property type="entry name" value="AB_hydrolase_fold"/>
</dbReference>
<dbReference type="SUPFAM" id="SSF52777">
    <property type="entry name" value="CoA-dependent acyltransferases"/>
    <property type="match status" value="3"/>
</dbReference>
<dbReference type="InterPro" id="IPR011034">
    <property type="entry name" value="Formyl_transferase-like_C_sf"/>
</dbReference>
<dbReference type="InterPro" id="IPR001031">
    <property type="entry name" value="Thioesterase"/>
</dbReference>
<dbReference type="InterPro" id="IPR002376">
    <property type="entry name" value="Formyl_transf_N"/>
</dbReference>
<dbReference type="InterPro" id="IPR020845">
    <property type="entry name" value="AMP-binding_CS"/>
</dbReference>
<dbReference type="Gene3D" id="3.40.50.980">
    <property type="match status" value="4"/>
</dbReference>
<dbReference type="CDD" id="cd08700">
    <property type="entry name" value="FMT_C_OzmH_like"/>
    <property type="match status" value="1"/>
</dbReference>
<dbReference type="Gene3D" id="2.30.38.10">
    <property type="entry name" value="Luciferase, Domain 3"/>
    <property type="match status" value="2"/>
</dbReference>
<dbReference type="Gene3D" id="3.40.50.1820">
    <property type="entry name" value="alpha/beta hydrolase"/>
    <property type="match status" value="1"/>
</dbReference>
<keyword evidence="3" id="KW-0597">Phosphoprotein</keyword>
<protein>
    <submittedName>
        <fullName evidence="6">Amino acid adenylation domain-containing protein</fullName>
    </submittedName>
</protein>
<evidence type="ECO:0000256" key="2">
    <source>
        <dbReference type="ARBA" id="ARBA00022450"/>
    </source>
</evidence>
<evidence type="ECO:0000313" key="6">
    <source>
        <dbReference type="EMBL" id="WXK38104.1"/>
    </source>
</evidence>
<dbReference type="SUPFAM" id="SSF53328">
    <property type="entry name" value="Formyltransferase"/>
    <property type="match status" value="1"/>
</dbReference>
<comment type="cofactor">
    <cofactor evidence="1">
        <name>pantetheine 4'-phosphate</name>
        <dbReference type="ChEBI" id="CHEBI:47942"/>
    </cofactor>
</comment>
<dbReference type="Pfam" id="PF13193">
    <property type="entry name" value="AMP-binding_C"/>
    <property type="match status" value="2"/>
</dbReference>
<dbReference type="SUPFAM" id="SSF50486">
    <property type="entry name" value="FMT C-terminal domain-like"/>
    <property type="match status" value="1"/>
</dbReference>
<feature type="domain" description="Carrier" evidence="5">
    <location>
        <begin position="2203"/>
        <end position="2278"/>
    </location>
</feature>
<dbReference type="InterPro" id="IPR010071">
    <property type="entry name" value="AA_adenyl_dom"/>
</dbReference>
<dbReference type="Gene3D" id="1.10.1200.10">
    <property type="entry name" value="ACP-like"/>
    <property type="match status" value="1"/>
</dbReference>
<dbReference type="Gene3D" id="3.30.300.30">
    <property type="match status" value="2"/>
</dbReference>
<dbReference type="CDD" id="cd05930">
    <property type="entry name" value="A_NRPS"/>
    <property type="match status" value="1"/>
</dbReference>
<gene>
    <name evidence="6" type="ORF">IHE29_01920</name>
</gene>
<proteinExistence type="predicted"/>
<dbReference type="InterPro" id="IPR036477">
    <property type="entry name" value="Formyl_transf_N_sf"/>
</dbReference>
<dbReference type="CDD" id="cd08649">
    <property type="entry name" value="FMT_core_NRPS_like"/>
    <property type="match status" value="1"/>
</dbReference>
<dbReference type="EMBL" id="CP062175">
    <property type="protein sequence ID" value="WXK38104.1"/>
    <property type="molecule type" value="Genomic_DNA"/>
</dbReference>
<keyword evidence="6" id="KW-0614">Plasmid</keyword>
<dbReference type="PROSITE" id="PS00455">
    <property type="entry name" value="AMP_BINDING"/>
    <property type="match status" value="2"/>
</dbReference>
<reference evidence="6 7" key="1">
    <citation type="submission" date="2020-09" db="EMBL/GenBank/DDBJ databases">
        <title>Genome sequences of Mycetohabitans spp.</title>
        <authorList>
            <person name="Carter M.E."/>
            <person name="Carpenter S.C.D."/>
            <person name="Bogdanove A.J."/>
        </authorList>
    </citation>
    <scope>NUCLEOTIDE SEQUENCE [LARGE SCALE GENOMIC DNA]</scope>
    <source>
        <strain evidence="6 7">B12</strain>
        <plasmid evidence="6 7">megaplasmid</plasmid>
    </source>
</reference>
<evidence type="ECO:0000259" key="5">
    <source>
        <dbReference type="PROSITE" id="PS50075"/>
    </source>
</evidence>
<geneLocation type="plasmid" evidence="6 7">
    <name>megaplasmid</name>
</geneLocation>
<dbReference type="InterPro" id="IPR006162">
    <property type="entry name" value="Ppantetheine_attach_site"/>
</dbReference>
<dbReference type="InterPro" id="IPR036736">
    <property type="entry name" value="ACP-like_sf"/>
</dbReference>
<dbReference type="Pfam" id="PF00668">
    <property type="entry name" value="Condensation"/>
    <property type="match status" value="1"/>
</dbReference>
<dbReference type="Pfam" id="PF00550">
    <property type="entry name" value="PP-binding"/>
    <property type="match status" value="2"/>
</dbReference>
<evidence type="ECO:0000256" key="4">
    <source>
        <dbReference type="SAM" id="MobiDB-lite"/>
    </source>
</evidence>
<dbReference type="InterPro" id="IPR009081">
    <property type="entry name" value="PP-bd_ACP"/>
</dbReference>
<dbReference type="PANTHER" id="PTHR45527:SF1">
    <property type="entry name" value="FATTY ACID SYNTHASE"/>
    <property type="match status" value="1"/>
</dbReference>
<dbReference type="NCBIfam" id="TIGR01733">
    <property type="entry name" value="AA-adenyl-dom"/>
    <property type="match status" value="2"/>
</dbReference>
<dbReference type="CDD" id="cd12117">
    <property type="entry name" value="A_NRPS_Srf_like"/>
    <property type="match status" value="1"/>
</dbReference>
<sequence>MNNQIAKLETSGPTEVVHSSSLGAQSPALQTKEHSAPSRRCAIVGGTTLAVHCAQQLVASGYVVQVVLATDAVLKAWANHEGILCVDTVDSLNNNIRQHPVDWLFSVVNPFILPASLIENIRNGAFNYHDAPLPRYAGTHATSWALLAHESHYAITWHYLTAAVDAGHIAVQRPIVIDADETALTLNLKCYQAARESFNELLSGLSQCSLVVRSQDPTQRSFYAKHRRPPAGAYLRWISPARDLSALVRALTFGELYFNPLGCPKLLLQQGTVQVARVTRLDQRSSAVAGTVISIKPHAWQISTGSEDVLVSGFSTLEGEPLPAQDLAIQSGISQGDILPELPQKQADSITEIHERLAPHEAFWQQRLACLQPLQLPFGQREHSTEPEWVASAWCPPLQEKDASNQTATALLTVFSIYLARLTAQTKFQIGWHVNEAHNSLNALACLASVVPMDIVAELDEPFARNLANIQAEYARLEKHRTFVRDLASRSPVLRDLPALRAKHPWLVAVSVLPNETQSYLISSTDAVGTLITLQINSLGAFRWVYDANRLDAVQVQRISEHIRELGHASLNADHADKPAKTLNLLPSAERELLLNTWNATQRDYPAHSCVHQLFEAQVARLPEATALVHEGQKLSYIELNAQANRLAHQLIELGVKPDARVVICVERSPAIVVGLLAILKAGGAYVPLDPAYPRERLAHILQDAVPQIVLADTSGRAALGDAALANRIVLDPNTVLDQPDTNPRVPGLSPSHLAYVIYTSGSTGTPKGVMAHHQGVVRLVQETDYVQVEPEAVFAFASNVAFDAATFEIWAPLLNGARIEIIDRESLLSPSALARKLKQRGVTVLFLTTALFNQIAKEQADAFSDLHYLLFGGEAADPQCVSRVLQEAKPRHLLHVYGPTETVTYASWYEVRSVTPSRSIPIGRPIANTSIYLLDAYGQPVPLGAVGELYIGGAGVSRGYLNRPDLTAERFVPDRFSATPNALMYKTGDLARYLPDGNLEFLGRNDHQVKIRGFRIELGEIEACLAQHAQVREAVVLALGDDSKKRLVAYVVAEANDALSSTLRAHVSASLPEYMVPSAFVRLNTLPLTPNGKLDRRALPAPDAEAFAHQAYEAPQGKLETTLAQIWSELLGVERVGRHDSFFALGGHSLLAVQMIERLRRLDLTVSVRTLFNTPTLSKLAQSLGQHCEVAVPPNLITLETTTLTPQLLPLVNLNQADIDRIVEQVPGGVANIQDIYALSPMQDGILFHHLLSTDGDPYLLIAQMAFDDRAMLDRYLNAVQQVINRHDILRTAFFWEGLSAPAQVVWRHAPLAITELALDPEEGQITEQLAQRFDPRQHCLDLTQAPLLRFVITQNNDGRWLLVQLLHHLVHDHSTLEVMHAEVKAFIEGRDDTLPPAQPFRNLVAQAYLGVSQVEHERFFTEMLADVEEPTLPFGLADVHHDGTQITEAHQRLPQALNDRLRAQAKRLDVSLASLCHLAWAQVLARASGQQRVVFGTVLFGRMHAGDGADSAMGLFVNTLPLRVDLDSDNVADSVRNTQARLAALLEHEHASLTLAQRCSSVLAGTPLFSALLNYRHNAIQTVESETSPGIEFLSFEERTNYPLILSVDDFGTALGLTAQIAQPFDPAHVCSYMQQALESLVEGLEYTPDMPVCQLEILSSEERKHLLKTWNATTKPYPKHMCIHQLFEAQVEHTPQATALVCENQTLNYAQLNAQANHLAHRLIELGVQPDVRVAICVERSLAMVVGLLAILKAGGAYVPLDPGHPSERLAYCLKDAAPAILLADAAGRAALGETILHSLTVLDPAVLPESSSINPNVSELTPSHLAYVIYTSGSTGAPKGVMIEHAQIVRLFETEPSTENQALKSTQLAYSLTPTDRVLQKTPFSFDVSLWEIFWTLMNGATLVVAPPDAHKDPFALVDLIIRQRVTTVHFVPSMLRIFLNSGSIQHCTSLKQLICSGEALSSADIQICRALLPQVQLHNLYGPTETSIGTAVWTCPVKWTAKNVLIGRPIANTRVYLLDARGQPVPLGAVGELYIGGEGVARGYLNRPQLTAECFVHDPFSDQPDARMYKTGDLARYLPDGNLEFLGRNDHQVKIRGFRIELGEIEACLARHAQVRDAVVLATGEDQDKRLVAYVIADADEQLANTLRIHLAASLPEYMVPSAFVQLNAFPLTPSGKLDRRALPVPDTGALALQKYEAPQGQLETTLADVWGELLGVERVGRQDSFFALGGHSLLAIRMIERIRITLGIEITILSLFETPTIAGLVQRLVQKTGIRDDAFAVLLPIQPTGTRPPLFCVHPVSGLSWLYRNLINYLDTDQPVYGLQARGLNGASPLAETIDEMAADYIKQIRRIQPNGPYHLLGWSFGGNVVHSMASQLEQQGESVSLLALLDSYPDYAQRVDDPDKIQKEFYIELLSRYGDDSIPNVGDYLWGKTRDVIKNNHRLLKEASIPIYCGDALFFYATIADDESIPLASPDLWKPYILKNIEICNIHCKHRDMGGPGPATEIGQILAQRLSSLYVSANSSAPGVSG</sequence>
<evidence type="ECO:0000313" key="7">
    <source>
        <dbReference type="Proteomes" id="UP001493153"/>
    </source>
</evidence>
<dbReference type="Pfam" id="PF00551">
    <property type="entry name" value="Formyl_trans_N"/>
    <property type="match status" value="1"/>
</dbReference>
<dbReference type="SUPFAM" id="SSF47336">
    <property type="entry name" value="ACP-like"/>
    <property type="match status" value="2"/>
</dbReference>
<organism evidence="6 7">
    <name type="scientific">Mycetohabitans rhizoxinica</name>
    <dbReference type="NCBI Taxonomy" id="412963"/>
    <lineage>
        <taxon>Bacteria</taxon>
        <taxon>Pseudomonadati</taxon>
        <taxon>Pseudomonadota</taxon>
        <taxon>Betaproteobacteria</taxon>
        <taxon>Burkholderiales</taxon>
        <taxon>Burkholderiaceae</taxon>
        <taxon>Mycetohabitans</taxon>
    </lineage>
</organism>
<dbReference type="InterPro" id="IPR045851">
    <property type="entry name" value="AMP-bd_C_sf"/>
</dbReference>
<dbReference type="Gene3D" id="3.30.559.30">
    <property type="entry name" value="Nonribosomal peptide synthetase, condensation domain"/>
    <property type="match status" value="2"/>
</dbReference>
<dbReference type="InterPro" id="IPR023213">
    <property type="entry name" value="CAT-like_dom_sf"/>
</dbReference>
<dbReference type="RefSeq" id="WP_338910235.1">
    <property type="nucleotide sequence ID" value="NZ_CP062175.1"/>
</dbReference>
<dbReference type="SUPFAM" id="SSF56801">
    <property type="entry name" value="Acetyl-CoA synthetase-like"/>
    <property type="match status" value="2"/>
</dbReference>
<dbReference type="Proteomes" id="UP001493153">
    <property type="component" value="Plasmid megaplasmid"/>
</dbReference>
<dbReference type="PROSITE" id="PS50075">
    <property type="entry name" value="CARRIER"/>
    <property type="match status" value="2"/>
</dbReference>
<dbReference type="InterPro" id="IPR025110">
    <property type="entry name" value="AMP-bd_C"/>
</dbReference>
<dbReference type="InterPro" id="IPR000873">
    <property type="entry name" value="AMP-dep_synth/lig_dom"/>
</dbReference>
<evidence type="ECO:0000256" key="1">
    <source>
        <dbReference type="ARBA" id="ARBA00001957"/>
    </source>
</evidence>
<dbReference type="PANTHER" id="PTHR45527">
    <property type="entry name" value="NONRIBOSOMAL PEPTIDE SYNTHETASE"/>
    <property type="match status" value="1"/>
</dbReference>
<keyword evidence="2" id="KW-0596">Phosphopantetheine</keyword>
<keyword evidence="7" id="KW-1185">Reference proteome</keyword>
<feature type="domain" description="Carrier" evidence="5">
    <location>
        <begin position="1115"/>
        <end position="1189"/>
    </location>
</feature>
<evidence type="ECO:0000256" key="3">
    <source>
        <dbReference type="ARBA" id="ARBA00022553"/>
    </source>
</evidence>
<accession>A0ABZ2PX06</accession>
<dbReference type="Pfam" id="PF00501">
    <property type="entry name" value="AMP-binding"/>
    <property type="match status" value="2"/>
</dbReference>
<feature type="region of interest" description="Disordered" evidence="4">
    <location>
        <begin position="1"/>
        <end position="20"/>
    </location>
</feature>
<dbReference type="InterPro" id="IPR001242">
    <property type="entry name" value="Condensation_dom"/>
</dbReference>
<dbReference type="Gene3D" id="3.30.559.10">
    <property type="entry name" value="Chloramphenicol acetyltransferase-like domain"/>
    <property type="match status" value="1"/>
</dbReference>
<dbReference type="PROSITE" id="PS00012">
    <property type="entry name" value="PHOSPHOPANTETHEINE"/>
    <property type="match status" value="2"/>
</dbReference>